<evidence type="ECO:0000313" key="2">
    <source>
        <dbReference type="Proteomes" id="UP000245667"/>
    </source>
</evidence>
<accession>A0A316E159</accession>
<sequence length="72" mass="7887">MVRIENLPKAITPESSVYVNCGRSSDSSLFLTLPIPKDSGLSKRFFPEQPEGIYSSGNCSGFTPDSLLIPFF</sequence>
<evidence type="ECO:0000313" key="1">
    <source>
        <dbReference type="EMBL" id="PWK22503.1"/>
    </source>
</evidence>
<dbReference type="Proteomes" id="UP000245667">
    <property type="component" value="Unassembled WGS sequence"/>
</dbReference>
<protein>
    <submittedName>
        <fullName evidence="1">Uncharacterized protein</fullName>
    </submittedName>
</protein>
<comment type="caution">
    <text evidence="1">The sequence shown here is derived from an EMBL/GenBank/DDBJ whole genome shotgun (WGS) entry which is preliminary data.</text>
</comment>
<reference evidence="1 2" key="1">
    <citation type="submission" date="2018-05" db="EMBL/GenBank/DDBJ databases">
        <title>Genomic Encyclopedia of Archaeal and Bacterial Type Strains, Phase II (KMG-II): from individual species to whole genera.</title>
        <authorList>
            <person name="Goeker M."/>
        </authorList>
    </citation>
    <scope>NUCLEOTIDE SEQUENCE [LARGE SCALE GENOMIC DNA]</scope>
    <source>
        <strain evidence="1 2">DSM 23514</strain>
    </source>
</reference>
<organism evidence="1 2">
    <name type="scientific">Maribacter polysiphoniae</name>
    <dbReference type="NCBI Taxonomy" id="429344"/>
    <lineage>
        <taxon>Bacteria</taxon>
        <taxon>Pseudomonadati</taxon>
        <taxon>Bacteroidota</taxon>
        <taxon>Flavobacteriia</taxon>
        <taxon>Flavobacteriales</taxon>
        <taxon>Flavobacteriaceae</taxon>
        <taxon>Maribacter</taxon>
    </lineage>
</organism>
<name>A0A316E159_9FLAO</name>
<dbReference type="AlphaFoldDB" id="A0A316E159"/>
<dbReference type="EMBL" id="QGGQ01000007">
    <property type="protein sequence ID" value="PWK22503.1"/>
    <property type="molecule type" value="Genomic_DNA"/>
</dbReference>
<gene>
    <name evidence="1" type="ORF">LX92_02978</name>
</gene>
<proteinExistence type="predicted"/>